<feature type="region of interest" description="Disordered" evidence="1">
    <location>
        <begin position="248"/>
        <end position="286"/>
    </location>
</feature>
<dbReference type="GeneID" id="20529790"/>
<keyword evidence="2" id="KW-1133">Transmembrane helix</keyword>
<keyword evidence="2" id="KW-0472">Membrane</keyword>
<dbReference type="eggNOG" id="KOG3525">
    <property type="taxonomic scope" value="Eukaryota"/>
</dbReference>
<keyword evidence="5" id="KW-1185">Reference proteome</keyword>
<evidence type="ECO:0000256" key="1">
    <source>
        <dbReference type="SAM" id="MobiDB-lite"/>
    </source>
</evidence>
<accession>A0A058Z393</accession>
<sequence>MRCFTAPPRRALVLALFLALAMLGSSLALPAPADQPACGAGQYASPGSPPVCAPCHASCRSCFDREDFCTSCPMDGAWLLPGTGVCVSACPAGQFIGVAFPGAVAPAPGQVCLTCPDGCEACSSPGDAPACVLTPDGSLDCPAVARCDRCAEGLLLLDGTTCVASCPESGYLTDSEGKFARVPACVACAPQCTACNGPGAEQCTAGPEARRNHALVIGLSVIIGLVVLAILIIGLTLAILRRANRLRRKDRPAPSPPSSPSMTTDTGRSRRAGPSESSIPMDTLRR</sequence>
<evidence type="ECO:0000313" key="4">
    <source>
        <dbReference type="EMBL" id="KCV68769.1"/>
    </source>
</evidence>
<dbReference type="CDD" id="cd12087">
    <property type="entry name" value="TM_EGFR-like"/>
    <property type="match status" value="1"/>
</dbReference>
<dbReference type="SUPFAM" id="SSF57184">
    <property type="entry name" value="Growth factor receptor domain"/>
    <property type="match status" value="1"/>
</dbReference>
<dbReference type="SMART" id="SM00261">
    <property type="entry name" value="FU"/>
    <property type="match status" value="3"/>
</dbReference>
<evidence type="ECO:0000313" key="5">
    <source>
        <dbReference type="Proteomes" id="UP000030693"/>
    </source>
</evidence>
<organism evidence="4">
    <name type="scientific">Fonticula alba</name>
    <name type="common">Slime mold</name>
    <dbReference type="NCBI Taxonomy" id="691883"/>
    <lineage>
        <taxon>Eukaryota</taxon>
        <taxon>Rotosphaerida</taxon>
        <taxon>Fonticulaceae</taxon>
        <taxon>Fonticula</taxon>
    </lineage>
</organism>
<keyword evidence="2" id="KW-0812">Transmembrane</keyword>
<dbReference type="RefSeq" id="XP_009497201.1">
    <property type="nucleotide sequence ID" value="XM_009498926.1"/>
</dbReference>
<dbReference type="Proteomes" id="UP000030693">
    <property type="component" value="Unassembled WGS sequence"/>
</dbReference>
<keyword evidence="3" id="KW-0732">Signal</keyword>
<evidence type="ECO:0008006" key="6">
    <source>
        <dbReference type="Google" id="ProtNLM"/>
    </source>
</evidence>
<dbReference type="CDD" id="cd00064">
    <property type="entry name" value="FU"/>
    <property type="match status" value="1"/>
</dbReference>
<dbReference type="EMBL" id="KB932208">
    <property type="protein sequence ID" value="KCV68769.1"/>
    <property type="molecule type" value="Genomic_DNA"/>
</dbReference>
<gene>
    <name evidence="4" type="ORF">H696_05065</name>
</gene>
<protein>
    <recommendedName>
        <fullName evidence="6">TNFR-Cys domain-containing protein</fullName>
    </recommendedName>
</protein>
<reference evidence="4" key="1">
    <citation type="submission" date="2013-04" db="EMBL/GenBank/DDBJ databases">
        <title>The Genome Sequence of Fonticula alba ATCC 38817.</title>
        <authorList>
            <consortium name="The Broad Institute Genomics Platform"/>
            <person name="Russ C."/>
            <person name="Cuomo C."/>
            <person name="Burger G."/>
            <person name="Gray M.W."/>
            <person name="Holland P.W.H."/>
            <person name="King N."/>
            <person name="Lang F.B.F."/>
            <person name="Roger A.J."/>
            <person name="Ruiz-Trillo I."/>
            <person name="Brown M."/>
            <person name="Walker B."/>
            <person name="Young S."/>
            <person name="Zeng Q."/>
            <person name="Gargeya S."/>
            <person name="Fitzgerald M."/>
            <person name="Haas B."/>
            <person name="Abouelleil A."/>
            <person name="Allen A.W."/>
            <person name="Alvarado L."/>
            <person name="Arachchi H.M."/>
            <person name="Berlin A.M."/>
            <person name="Chapman S.B."/>
            <person name="Gainer-Dewar J."/>
            <person name="Goldberg J."/>
            <person name="Griggs A."/>
            <person name="Gujja S."/>
            <person name="Hansen M."/>
            <person name="Howarth C."/>
            <person name="Imamovic A."/>
            <person name="Ireland A."/>
            <person name="Larimer J."/>
            <person name="McCowan C."/>
            <person name="Murphy C."/>
            <person name="Pearson M."/>
            <person name="Poon T.W."/>
            <person name="Priest M."/>
            <person name="Roberts A."/>
            <person name="Saif S."/>
            <person name="Shea T."/>
            <person name="Sisk P."/>
            <person name="Sykes S."/>
            <person name="Wortman J."/>
            <person name="Nusbaum C."/>
            <person name="Birren B."/>
        </authorList>
    </citation>
    <scope>NUCLEOTIDE SEQUENCE [LARGE SCALE GENOMIC DNA]</scope>
    <source>
        <strain evidence="4">ATCC 38817</strain>
    </source>
</reference>
<feature type="signal peptide" evidence="3">
    <location>
        <begin position="1"/>
        <end position="28"/>
    </location>
</feature>
<dbReference type="Gene3D" id="2.10.220.10">
    <property type="entry name" value="Hormone Receptor, Insulin-like Growth Factor Receptor 1, Chain A, domain 2"/>
    <property type="match status" value="2"/>
</dbReference>
<dbReference type="OrthoDB" id="536948at2759"/>
<dbReference type="InterPro" id="IPR006212">
    <property type="entry name" value="Furin_repeat"/>
</dbReference>
<evidence type="ECO:0000256" key="2">
    <source>
        <dbReference type="SAM" id="Phobius"/>
    </source>
</evidence>
<dbReference type="InterPro" id="IPR009030">
    <property type="entry name" value="Growth_fac_rcpt_cys_sf"/>
</dbReference>
<feature type="transmembrane region" description="Helical" evidence="2">
    <location>
        <begin position="214"/>
        <end position="240"/>
    </location>
</feature>
<evidence type="ECO:0000256" key="3">
    <source>
        <dbReference type="SAM" id="SignalP"/>
    </source>
</evidence>
<dbReference type="AlphaFoldDB" id="A0A058Z393"/>
<name>A0A058Z393_FONAL</name>
<proteinExistence type="predicted"/>
<feature type="chain" id="PRO_5001566618" description="TNFR-Cys domain-containing protein" evidence="3">
    <location>
        <begin position="29"/>
        <end position="286"/>
    </location>
</feature>